<dbReference type="EMBL" id="JAVRRT010000002">
    <property type="protein sequence ID" value="KAK5174378.1"/>
    <property type="molecule type" value="Genomic_DNA"/>
</dbReference>
<dbReference type="InterPro" id="IPR000073">
    <property type="entry name" value="AB_hydrolase_1"/>
</dbReference>
<gene>
    <name evidence="2" type="ORF">LTR77_001458</name>
</gene>
<dbReference type="InterPro" id="IPR050471">
    <property type="entry name" value="AB_hydrolase"/>
</dbReference>
<dbReference type="PANTHER" id="PTHR43433:SF5">
    <property type="entry name" value="AB HYDROLASE-1 DOMAIN-CONTAINING PROTEIN"/>
    <property type="match status" value="1"/>
</dbReference>
<evidence type="ECO:0000259" key="1">
    <source>
        <dbReference type="Pfam" id="PF00561"/>
    </source>
</evidence>
<dbReference type="GeneID" id="89922806"/>
<dbReference type="SUPFAM" id="SSF53474">
    <property type="entry name" value="alpha/beta-Hydrolases"/>
    <property type="match status" value="1"/>
</dbReference>
<feature type="domain" description="AB hydrolase-1" evidence="1">
    <location>
        <begin position="23"/>
        <end position="271"/>
    </location>
</feature>
<evidence type="ECO:0000313" key="3">
    <source>
        <dbReference type="Proteomes" id="UP001337655"/>
    </source>
</evidence>
<dbReference type="RefSeq" id="XP_064663047.1">
    <property type="nucleotide sequence ID" value="XM_064798720.1"/>
</dbReference>
<accession>A0AAV9PK58</accession>
<reference evidence="2 3" key="1">
    <citation type="submission" date="2023-08" db="EMBL/GenBank/DDBJ databases">
        <title>Black Yeasts Isolated from many extreme environments.</title>
        <authorList>
            <person name="Coleine C."/>
            <person name="Stajich J.E."/>
            <person name="Selbmann L."/>
        </authorList>
    </citation>
    <scope>NUCLEOTIDE SEQUENCE [LARGE SCALE GENOMIC DNA]</scope>
    <source>
        <strain evidence="2 3">CCFEE 5935</strain>
    </source>
</reference>
<protein>
    <recommendedName>
        <fullName evidence="1">AB hydrolase-1 domain-containing protein</fullName>
    </recommendedName>
</protein>
<dbReference type="AlphaFoldDB" id="A0AAV9PK58"/>
<proteinExistence type="predicted"/>
<organism evidence="2 3">
    <name type="scientific">Saxophila tyrrhenica</name>
    <dbReference type="NCBI Taxonomy" id="1690608"/>
    <lineage>
        <taxon>Eukaryota</taxon>
        <taxon>Fungi</taxon>
        <taxon>Dikarya</taxon>
        <taxon>Ascomycota</taxon>
        <taxon>Pezizomycotina</taxon>
        <taxon>Dothideomycetes</taxon>
        <taxon>Dothideomycetidae</taxon>
        <taxon>Mycosphaerellales</taxon>
        <taxon>Extremaceae</taxon>
        <taxon>Saxophila</taxon>
    </lineage>
</organism>
<dbReference type="Pfam" id="PF00561">
    <property type="entry name" value="Abhydrolase_1"/>
    <property type="match status" value="1"/>
</dbReference>
<keyword evidence="3" id="KW-1185">Reference proteome</keyword>
<dbReference type="PANTHER" id="PTHR43433">
    <property type="entry name" value="HYDROLASE, ALPHA/BETA FOLD FAMILY PROTEIN"/>
    <property type="match status" value="1"/>
</dbReference>
<comment type="caution">
    <text evidence="2">The sequence shown here is derived from an EMBL/GenBank/DDBJ whole genome shotgun (WGS) entry which is preliminary data.</text>
</comment>
<dbReference type="Gene3D" id="3.40.50.1820">
    <property type="entry name" value="alpha/beta hydrolase"/>
    <property type="match status" value="1"/>
</dbReference>
<evidence type="ECO:0000313" key="2">
    <source>
        <dbReference type="EMBL" id="KAK5174378.1"/>
    </source>
</evidence>
<dbReference type="InterPro" id="IPR029058">
    <property type="entry name" value="AB_hydrolase_fold"/>
</dbReference>
<sequence length="291" mass="32257">MPVIEANSISINYLLSGSSDGDLIVLINGLADDLTTWDAQVPALLKAGYQVLRYDNRGIGKTSRPSGPYTAELLADDLHALLKHPDLNVSKFHLLGVSMGGMIAQSYALKYPNGSREADGLEMRSLSLCCTYAQPTPFCSRMFALWADMARRMSVQDVMRDVTLWAFTVPFFRNRTEEMEEVEEAMRGLEMGTEEYLSQLNVIQKFDSMGALESLRMQGQGLGGLEGRNVLVLAGKTDILIPVVLSRELAEKVEGAEWATVKGGHACLWEFPDDFNKAIINFLDQHRISKS</sequence>
<name>A0AAV9PK58_9PEZI</name>
<dbReference type="Proteomes" id="UP001337655">
    <property type="component" value="Unassembled WGS sequence"/>
</dbReference>